<gene>
    <name evidence="3" type="ORF">A1O9_03923</name>
</gene>
<organism evidence="3 4">
    <name type="scientific">Exophiala aquamarina CBS 119918</name>
    <dbReference type="NCBI Taxonomy" id="1182545"/>
    <lineage>
        <taxon>Eukaryota</taxon>
        <taxon>Fungi</taxon>
        <taxon>Dikarya</taxon>
        <taxon>Ascomycota</taxon>
        <taxon>Pezizomycotina</taxon>
        <taxon>Eurotiomycetes</taxon>
        <taxon>Chaetothyriomycetidae</taxon>
        <taxon>Chaetothyriales</taxon>
        <taxon>Herpotrichiellaceae</taxon>
        <taxon>Exophiala</taxon>
    </lineage>
</organism>
<dbReference type="OrthoDB" id="2373987at2759"/>
<dbReference type="PANTHER" id="PTHR35859">
    <property type="entry name" value="NONSELECTIVE CATION CHANNEL PROTEIN"/>
    <property type="match status" value="1"/>
</dbReference>
<evidence type="ECO:0000313" key="4">
    <source>
        <dbReference type="Proteomes" id="UP000027920"/>
    </source>
</evidence>
<dbReference type="EMBL" id="AMGV01000003">
    <property type="protein sequence ID" value="KEF59080.1"/>
    <property type="molecule type" value="Genomic_DNA"/>
</dbReference>
<name>A0A072PU58_9EURO</name>
<dbReference type="AlphaFoldDB" id="A0A072PU58"/>
<comment type="caution">
    <text evidence="3">The sequence shown here is derived from an EMBL/GenBank/DDBJ whole genome shotgun (WGS) entry which is preliminary data.</text>
</comment>
<feature type="region of interest" description="Disordered" evidence="1">
    <location>
        <begin position="318"/>
        <end position="340"/>
    </location>
</feature>
<dbReference type="InterPro" id="IPR056336">
    <property type="entry name" value="YVC1_C"/>
</dbReference>
<reference evidence="3 4" key="1">
    <citation type="submission" date="2013-03" db="EMBL/GenBank/DDBJ databases">
        <title>The Genome Sequence of Exophiala aquamarina CBS 119918.</title>
        <authorList>
            <consortium name="The Broad Institute Genomics Platform"/>
            <person name="Cuomo C."/>
            <person name="de Hoog S."/>
            <person name="Gorbushina A."/>
            <person name="Walker B."/>
            <person name="Young S.K."/>
            <person name="Zeng Q."/>
            <person name="Gargeya S."/>
            <person name="Fitzgerald M."/>
            <person name="Haas B."/>
            <person name="Abouelleil A."/>
            <person name="Allen A.W."/>
            <person name="Alvarado L."/>
            <person name="Arachchi H.M."/>
            <person name="Berlin A.M."/>
            <person name="Chapman S.B."/>
            <person name="Gainer-Dewar J."/>
            <person name="Goldberg J."/>
            <person name="Griggs A."/>
            <person name="Gujja S."/>
            <person name="Hansen M."/>
            <person name="Howarth C."/>
            <person name="Imamovic A."/>
            <person name="Ireland A."/>
            <person name="Larimer J."/>
            <person name="McCowan C."/>
            <person name="Murphy C."/>
            <person name="Pearson M."/>
            <person name="Poon T.W."/>
            <person name="Priest M."/>
            <person name="Roberts A."/>
            <person name="Saif S."/>
            <person name="Shea T."/>
            <person name="Sisk P."/>
            <person name="Sykes S."/>
            <person name="Wortman J."/>
            <person name="Nusbaum C."/>
            <person name="Birren B."/>
        </authorList>
    </citation>
    <scope>NUCLEOTIDE SEQUENCE [LARGE SCALE GENOMIC DNA]</scope>
    <source>
        <strain evidence="3 4">CBS 119918</strain>
    </source>
</reference>
<dbReference type="GeneID" id="25278857"/>
<evidence type="ECO:0000259" key="2">
    <source>
        <dbReference type="Pfam" id="PF23317"/>
    </source>
</evidence>
<proteinExistence type="predicted"/>
<evidence type="ECO:0000313" key="3">
    <source>
        <dbReference type="EMBL" id="KEF59080.1"/>
    </source>
</evidence>
<dbReference type="HOGENOM" id="CLU_816445_0_0_1"/>
<feature type="compositionally biased region" description="Basic and acidic residues" evidence="1">
    <location>
        <begin position="318"/>
        <end position="327"/>
    </location>
</feature>
<dbReference type="PANTHER" id="PTHR35859:SF1">
    <property type="entry name" value="NONSELECTIVE CATION CHANNEL PROTEIN"/>
    <property type="match status" value="1"/>
</dbReference>
<accession>A0A072PU58</accession>
<evidence type="ECO:0000256" key="1">
    <source>
        <dbReference type="SAM" id="MobiDB-lite"/>
    </source>
</evidence>
<dbReference type="InterPro" id="IPR052971">
    <property type="entry name" value="TRP_calcium_channel"/>
</dbReference>
<protein>
    <recommendedName>
        <fullName evidence="2">Calcium channel YVC1-like C-terminal transmembrane domain-containing protein</fullName>
    </recommendedName>
</protein>
<dbReference type="STRING" id="1182545.A0A072PU58"/>
<keyword evidence="4" id="KW-1185">Reference proteome</keyword>
<dbReference type="Pfam" id="PF23317">
    <property type="entry name" value="YVC1_C"/>
    <property type="match status" value="1"/>
</dbReference>
<sequence>MVVEAFCYWPTFLLQVLSPSRTRQRMLCEKSPCLLTGLRRIEEATREKLTALEVGTVSESKFFLGSAASQKVVDAVYRGQVIYTPLSFVDILPDHYKHHPVSLYDPREAPLLNQYRLIVPRIRSITEVCQFAVLLTLYVLAMTYRQSSKLTVYELIFCIYTTGWILEEFAPIIEHGWQIVANETAEIQFRPAVLTFEGVKSDAIFAYRPPFNILALLILLPTKFLLSPRRFHQVKVFTIRVLNGPVLLIIGAYERQWLWRAPNSGADGLPKRGKLALWIVSGVSPHGDIQAICDVRLPQEAVDKGQDSDLLHADILENDKRSREARPDQGLQRRRRSKSV</sequence>
<dbReference type="Proteomes" id="UP000027920">
    <property type="component" value="Unassembled WGS sequence"/>
</dbReference>
<feature type="domain" description="Calcium channel YVC1-like C-terminal transmembrane" evidence="2">
    <location>
        <begin position="179"/>
        <end position="258"/>
    </location>
</feature>
<dbReference type="RefSeq" id="XP_013261670.1">
    <property type="nucleotide sequence ID" value="XM_013406216.1"/>
</dbReference>
<dbReference type="VEuPathDB" id="FungiDB:A1O9_03923"/>